<dbReference type="EnsemblPlants" id="QL09p022513:mrna">
    <property type="protein sequence ID" value="QL09p022513:mrna"/>
    <property type="gene ID" value="QL09p022513"/>
</dbReference>
<dbReference type="InParanoid" id="A0A7N2RAK1"/>
<dbReference type="EMBL" id="LRBV02000009">
    <property type="status" value="NOT_ANNOTATED_CDS"/>
    <property type="molecule type" value="Genomic_DNA"/>
</dbReference>
<accession>A0A7N2RAK1</accession>
<reference evidence="1 2" key="1">
    <citation type="journal article" date="2016" name="G3 (Bethesda)">
        <title>First Draft Assembly and Annotation of the Genome of a California Endemic Oak Quercus lobata Nee (Fagaceae).</title>
        <authorList>
            <person name="Sork V.L."/>
            <person name="Fitz-Gibbon S.T."/>
            <person name="Puiu D."/>
            <person name="Crepeau M."/>
            <person name="Gugger P.F."/>
            <person name="Sherman R."/>
            <person name="Stevens K."/>
            <person name="Langley C.H."/>
            <person name="Pellegrini M."/>
            <person name="Salzberg S.L."/>
        </authorList>
    </citation>
    <scope>NUCLEOTIDE SEQUENCE [LARGE SCALE GENOMIC DNA]</scope>
    <source>
        <strain evidence="1 2">cv. SW786</strain>
    </source>
</reference>
<evidence type="ECO:0000313" key="1">
    <source>
        <dbReference type="EnsemblPlants" id="QL09p022513:mrna"/>
    </source>
</evidence>
<evidence type="ECO:0000313" key="2">
    <source>
        <dbReference type="Proteomes" id="UP000594261"/>
    </source>
</evidence>
<dbReference type="Gramene" id="QL09p022513:mrna">
    <property type="protein sequence ID" value="QL09p022513:mrna"/>
    <property type="gene ID" value="QL09p022513"/>
</dbReference>
<protein>
    <submittedName>
        <fullName evidence="1">Uncharacterized protein</fullName>
    </submittedName>
</protein>
<dbReference type="PANTHER" id="PTHR35287:SF1">
    <property type="entry name" value="SI:ZFOS-911D5.4"/>
    <property type="match status" value="1"/>
</dbReference>
<name>A0A7N2RAK1_QUELO</name>
<dbReference type="PANTHER" id="PTHR35287">
    <property type="entry name" value="SI:ZFOS-911D5.4"/>
    <property type="match status" value="1"/>
</dbReference>
<dbReference type="Proteomes" id="UP000594261">
    <property type="component" value="Chromosome 9"/>
</dbReference>
<reference evidence="1" key="2">
    <citation type="submission" date="2021-01" db="UniProtKB">
        <authorList>
            <consortium name="EnsemblPlants"/>
        </authorList>
    </citation>
    <scope>IDENTIFICATION</scope>
</reference>
<keyword evidence="2" id="KW-1185">Reference proteome</keyword>
<sequence length="83" mass="9499">MGSGSHFIMVETALNLFALIRFSRRLELKGNKYVLGEFLDFKGKQEDNNALKNIRRSKVCRLIIQKTSMFGLGARVLYLMVSD</sequence>
<organism evidence="1 2">
    <name type="scientific">Quercus lobata</name>
    <name type="common">Valley oak</name>
    <dbReference type="NCBI Taxonomy" id="97700"/>
    <lineage>
        <taxon>Eukaryota</taxon>
        <taxon>Viridiplantae</taxon>
        <taxon>Streptophyta</taxon>
        <taxon>Embryophyta</taxon>
        <taxon>Tracheophyta</taxon>
        <taxon>Spermatophyta</taxon>
        <taxon>Magnoliopsida</taxon>
        <taxon>eudicotyledons</taxon>
        <taxon>Gunneridae</taxon>
        <taxon>Pentapetalae</taxon>
        <taxon>rosids</taxon>
        <taxon>fabids</taxon>
        <taxon>Fagales</taxon>
        <taxon>Fagaceae</taxon>
        <taxon>Quercus</taxon>
    </lineage>
</organism>
<dbReference type="AlphaFoldDB" id="A0A7N2RAK1"/>
<proteinExistence type="predicted"/>